<keyword evidence="1" id="KW-0812">Transmembrane</keyword>
<sequence>MREIKGWQRLTYLLLIFWVLSLGLLIYETNKAEKEIATQGGDMSDLRIYGKWDGNPNGTKENVTCCIAKVVPLTGFPIPRQCYRKRGRGPGGLYCTQHGKIEEVL</sequence>
<protein>
    <submittedName>
        <fullName evidence="2">Uncharacterized protein</fullName>
    </submittedName>
</protein>
<name>A0A0F9LU68_9ZZZZ</name>
<reference evidence="2" key="1">
    <citation type="journal article" date="2015" name="Nature">
        <title>Complex archaea that bridge the gap between prokaryotes and eukaryotes.</title>
        <authorList>
            <person name="Spang A."/>
            <person name="Saw J.H."/>
            <person name="Jorgensen S.L."/>
            <person name="Zaremba-Niedzwiedzka K."/>
            <person name="Martijn J."/>
            <person name="Lind A.E."/>
            <person name="van Eijk R."/>
            <person name="Schleper C."/>
            <person name="Guy L."/>
            <person name="Ettema T.J."/>
        </authorList>
    </citation>
    <scope>NUCLEOTIDE SEQUENCE</scope>
</reference>
<evidence type="ECO:0000313" key="2">
    <source>
        <dbReference type="EMBL" id="KKM98689.1"/>
    </source>
</evidence>
<keyword evidence="1" id="KW-0472">Membrane</keyword>
<keyword evidence="1" id="KW-1133">Transmembrane helix</keyword>
<evidence type="ECO:0000256" key="1">
    <source>
        <dbReference type="SAM" id="Phobius"/>
    </source>
</evidence>
<accession>A0A0F9LU68</accession>
<dbReference type="EMBL" id="LAZR01005589">
    <property type="protein sequence ID" value="KKM98689.1"/>
    <property type="molecule type" value="Genomic_DNA"/>
</dbReference>
<gene>
    <name evidence="2" type="ORF">LCGC14_1155350</name>
</gene>
<proteinExistence type="predicted"/>
<dbReference type="AlphaFoldDB" id="A0A0F9LU68"/>
<feature type="transmembrane region" description="Helical" evidence="1">
    <location>
        <begin position="6"/>
        <end position="27"/>
    </location>
</feature>
<organism evidence="2">
    <name type="scientific">marine sediment metagenome</name>
    <dbReference type="NCBI Taxonomy" id="412755"/>
    <lineage>
        <taxon>unclassified sequences</taxon>
        <taxon>metagenomes</taxon>
        <taxon>ecological metagenomes</taxon>
    </lineage>
</organism>
<comment type="caution">
    <text evidence="2">The sequence shown here is derived from an EMBL/GenBank/DDBJ whole genome shotgun (WGS) entry which is preliminary data.</text>
</comment>